<feature type="active site" evidence="4">
    <location>
        <position position="107"/>
    </location>
</feature>
<dbReference type="PRINTS" id="PR00105">
    <property type="entry name" value="C5METTRFRASE"/>
</dbReference>
<dbReference type="Gene3D" id="3.40.50.150">
    <property type="entry name" value="Vaccinia Virus protein VP39"/>
    <property type="match status" value="1"/>
</dbReference>
<proteinExistence type="inferred from homology"/>
<dbReference type="InterPro" id="IPR029063">
    <property type="entry name" value="SAM-dependent_MTases_sf"/>
</dbReference>
<dbReference type="NCBIfam" id="TIGR00675">
    <property type="entry name" value="dcm"/>
    <property type="match status" value="1"/>
</dbReference>
<name>A0A6J5PDP9_9CAUD</name>
<evidence type="ECO:0000313" key="6">
    <source>
        <dbReference type="EMBL" id="CAB4168026.1"/>
    </source>
</evidence>
<evidence type="ECO:0000313" key="7">
    <source>
        <dbReference type="EMBL" id="CAB4195298.1"/>
    </source>
</evidence>
<dbReference type="InterPro" id="IPR050750">
    <property type="entry name" value="C5-MTase"/>
</dbReference>
<reference evidence="6" key="1">
    <citation type="submission" date="2020-04" db="EMBL/GenBank/DDBJ databases">
        <authorList>
            <person name="Chiriac C."/>
            <person name="Salcher M."/>
            <person name="Ghai R."/>
            <person name="Kavagutti S V."/>
        </authorList>
    </citation>
    <scope>NUCLEOTIDE SEQUENCE</scope>
</reference>
<dbReference type="PROSITE" id="PS51679">
    <property type="entry name" value="SAM_MT_C5"/>
    <property type="match status" value="1"/>
</dbReference>
<dbReference type="PANTHER" id="PTHR46098:SF1">
    <property type="entry name" value="TRNA (CYTOSINE(38)-C(5))-METHYLTRANSFERASE"/>
    <property type="match status" value="1"/>
</dbReference>
<dbReference type="GO" id="GO:0008168">
    <property type="term" value="F:methyltransferase activity"/>
    <property type="evidence" value="ECO:0007669"/>
    <property type="project" value="UniProtKB-KW"/>
</dbReference>
<evidence type="ECO:0000256" key="2">
    <source>
        <dbReference type="ARBA" id="ARBA00022679"/>
    </source>
</evidence>
<sequence>MKDDPFAALNIITDKVLAYRKPAQGKQVKSLSVPGLGFYEFFAGGGMARAGLGPRWTCLFSNDFDFKKAAAYKENWGDDVLLTKDVRKVEVKELPGKPGLVWASFPCQDLSLAGMGAGLKGDRSGTFWPFWELVKKLDAKKRGPRVIVLENVCGMLTSHGGKDFTAIADALAEAGYRFGALVADAVEFVPQSRPRLFIVAVARGVTVPPELLGLDGSLLWHPKALQAAQLRLKGKTKDSWLWWKLPAPPRRNSRFADLVEESPASVSWHTAAETAKLLDMMSDANLEKVVAAKKSGQLLVGTIYKRTRLDDEDEKIQRAEIRFDDVAGCLRTSSGGSSRQLIMVIKGDNVRSRLLSSREAARLMGLPDEYKLPKSYNEAYHLIGDGLVVPVVRYLAENLLEPILLSNLTKADLADVSSNSMSAKH</sequence>
<evidence type="ECO:0000256" key="5">
    <source>
        <dbReference type="RuleBase" id="RU000416"/>
    </source>
</evidence>
<keyword evidence="2 4" id="KW-0808">Transferase</keyword>
<accession>A0A6J5PDP9</accession>
<keyword evidence="1 4" id="KW-0489">Methyltransferase</keyword>
<evidence type="ECO:0000256" key="4">
    <source>
        <dbReference type="PROSITE-ProRule" id="PRU01016"/>
    </source>
</evidence>
<organism evidence="6">
    <name type="scientific">uncultured Caudovirales phage</name>
    <dbReference type="NCBI Taxonomy" id="2100421"/>
    <lineage>
        <taxon>Viruses</taxon>
        <taxon>Duplodnaviria</taxon>
        <taxon>Heunggongvirae</taxon>
        <taxon>Uroviricota</taxon>
        <taxon>Caudoviricetes</taxon>
        <taxon>Peduoviridae</taxon>
        <taxon>Maltschvirus</taxon>
        <taxon>Maltschvirus maltsch</taxon>
    </lineage>
</organism>
<dbReference type="Pfam" id="PF00145">
    <property type="entry name" value="DNA_methylase"/>
    <property type="match status" value="1"/>
</dbReference>
<evidence type="ECO:0000313" key="8">
    <source>
        <dbReference type="EMBL" id="CAB4222481.1"/>
    </source>
</evidence>
<dbReference type="EMBL" id="LR797513">
    <property type="protein sequence ID" value="CAB4222481.1"/>
    <property type="molecule type" value="Genomic_DNA"/>
</dbReference>
<keyword evidence="3 4" id="KW-0949">S-adenosyl-L-methionine</keyword>
<dbReference type="EMBL" id="LR796812">
    <property type="protein sequence ID" value="CAB4168026.1"/>
    <property type="molecule type" value="Genomic_DNA"/>
</dbReference>
<dbReference type="GO" id="GO:0032259">
    <property type="term" value="P:methylation"/>
    <property type="evidence" value="ECO:0007669"/>
    <property type="project" value="UniProtKB-KW"/>
</dbReference>
<gene>
    <name evidence="7" type="ORF">UFOVP1293_26</name>
    <name evidence="8" type="ORF">UFOVP1644_44</name>
    <name evidence="6" type="ORF">UFOVP860_85</name>
</gene>
<dbReference type="Gene3D" id="3.90.120.10">
    <property type="entry name" value="DNA Methylase, subunit A, domain 2"/>
    <property type="match status" value="1"/>
</dbReference>
<evidence type="ECO:0000256" key="1">
    <source>
        <dbReference type="ARBA" id="ARBA00022603"/>
    </source>
</evidence>
<dbReference type="InterPro" id="IPR001525">
    <property type="entry name" value="C5_MeTfrase"/>
</dbReference>
<comment type="similarity">
    <text evidence="4 5">Belongs to the class I-like SAM-binding methyltransferase superfamily. C5-methyltransferase family.</text>
</comment>
<dbReference type="PANTHER" id="PTHR46098">
    <property type="entry name" value="TRNA (CYTOSINE(38)-C(5))-METHYLTRANSFERASE"/>
    <property type="match status" value="1"/>
</dbReference>
<dbReference type="EMBL" id="LR797244">
    <property type="protein sequence ID" value="CAB4195298.1"/>
    <property type="molecule type" value="Genomic_DNA"/>
</dbReference>
<evidence type="ECO:0000256" key="3">
    <source>
        <dbReference type="ARBA" id="ARBA00022691"/>
    </source>
</evidence>
<dbReference type="SUPFAM" id="SSF53335">
    <property type="entry name" value="S-adenosyl-L-methionine-dependent methyltransferases"/>
    <property type="match status" value="1"/>
</dbReference>
<protein>
    <submittedName>
        <fullName evidence="6">Dcm Site-specific DNA methylase</fullName>
    </submittedName>
</protein>